<evidence type="ECO:0000256" key="4">
    <source>
        <dbReference type="ARBA" id="ARBA00022989"/>
    </source>
</evidence>
<organism evidence="9 10">
    <name type="scientific">Phialocephala subalpina</name>
    <dbReference type="NCBI Taxonomy" id="576137"/>
    <lineage>
        <taxon>Eukaryota</taxon>
        <taxon>Fungi</taxon>
        <taxon>Dikarya</taxon>
        <taxon>Ascomycota</taxon>
        <taxon>Pezizomycotina</taxon>
        <taxon>Leotiomycetes</taxon>
        <taxon>Helotiales</taxon>
        <taxon>Mollisiaceae</taxon>
        <taxon>Phialocephala</taxon>
        <taxon>Phialocephala fortinii species complex</taxon>
    </lineage>
</organism>
<feature type="transmembrane region" description="Helical" evidence="7">
    <location>
        <begin position="248"/>
        <end position="271"/>
    </location>
</feature>
<keyword evidence="3 7" id="KW-0812">Transmembrane</keyword>
<feature type="transmembrane region" description="Helical" evidence="7">
    <location>
        <begin position="413"/>
        <end position="434"/>
    </location>
</feature>
<keyword evidence="10" id="KW-1185">Reference proteome</keyword>
<evidence type="ECO:0000259" key="8">
    <source>
        <dbReference type="PROSITE" id="PS50850"/>
    </source>
</evidence>
<evidence type="ECO:0000256" key="1">
    <source>
        <dbReference type="ARBA" id="ARBA00004141"/>
    </source>
</evidence>
<evidence type="ECO:0000313" key="10">
    <source>
        <dbReference type="Proteomes" id="UP000184330"/>
    </source>
</evidence>
<feature type="transmembrane region" description="Helical" evidence="7">
    <location>
        <begin position="386"/>
        <end position="407"/>
    </location>
</feature>
<dbReference type="FunFam" id="1.20.1250.20:FF:000057">
    <property type="entry name" value="MFS general substrate transporter"/>
    <property type="match status" value="1"/>
</dbReference>
<dbReference type="Proteomes" id="UP000184330">
    <property type="component" value="Unassembled WGS sequence"/>
</dbReference>
<keyword evidence="5 7" id="KW-0472">Membrane</keyword>
<evidence type="ECO:0000256" key="5">
    <source>
        <dbReference type="ARBA" id="ARBA00023136"/>
    </source>
</evidence>
<dbReference type="GO" id="GO:0016020">
    <property type="term" value="C:membrane"/>
    <property type="evidence" value="ECO:0007669"/>
    <property type="project" value="UniProtKB-SubCell"/>
</dbReference>
<dbReference type="PANTHER" id="PTHR43791:SF92">
    <property type="entry name" value="AGL026WP"/>
    <property type="match status" value="1"/>
</dbReference>
<evidence type="ECO:0000313" key="9">
    <source>
        <dbReference type="EMBL" id="CZR53065.1"/>
    </source>
</evidence>
<feature type="transmembrane region" description="Helical" evidence="7">
    <location>
        <begin position="355"/>
        <end position="374"/>
    </location>
</feature>
<protein>
    <submittedName>
        <fullName evidence="9">Related to nicotinamide mononucleotide permease</fullName>
    </submittedName>
</protein>
<dbReference type="PROSITE" id="PS50850">
    <property type="entry name" value="MFS"/>
    <property type="match status" value="1"/>
</dbReference>
<feature type="transmembrane region" description="Helical" evidence="7">
    <location>
        <begin position="479"/>
        <end position="500"/>
    </location>
</feature>
<comment type="subcellular location">
    <subcellularLocation>
        <location evidence="1">Membrane</location>
        <topology evidence="1">Multi-pass membrane protein</topology>
    </subcellularLocation>
</comment>
<evidence type="ECO:0000256" key="3">
    <source>
        <dbReference type="ARBA" id="ARBA00022692"/>
    </source>
</evidence>
<dbReference type="InterPro" id="IPR036259">
    <property type="entry name" value="MFS_trans_sf"/>
</dbReference>
<evidence type="ECO:0000256" key="6">
    <source>
        <dbReference type="SAM" id="MobiDB-lite"/>
    </source>
</evidence>
<feature type="transmembrane region" description="Helical" evidence="7">
    <location>
        <begin position="185"/>
        <end position="204"/>
    </location>
</feature>
<keyword evidence="2" id="KW-0813">Transport</keyword>
<feature type="transmembrane region" description="Helical" evidence="7">
    <location>
        <begin position="155"/>
        <end position="173"/>
    </location>
</feature>
<dbReference type="SUPFAM" id="SSF103473">
    <property type="entry name" value="MFS general substrate transporter"/>
    <property type="match status" value="1"/>
</dbReference>
<dbReference type="Pfam" id="PF07690">
    <property type="entry name" value="MFS_1"/>
    <property type="match status" value="1"/>
</dbReference>
<dbReference type="Gene3D" id="1.20.1250.20">
    <property type="entry name" value="MFS general substrate transporter like domains"/>
    <property type="match status" value="2"/>
</dbReference>
<dbReference type="PANTHER" id="PTHR43791">
    <property type="entry name" value="PERMEASE-RELATED"/>
    <property type="match status" value="1"/>
</dbReference>
<feature type="region of interest" description="Disordered" evidence="6">
    <location>
        <begin position="1"/>
        <end position="20"/>
    </location>
</feature>
<gene>
    <name evidence="9" type="ORF">PAC_02943</name>
</gene>
<evidence type="ECO:0000256" key="7">
    <source>
        <dbReference type="SAM" id="Phobius"/>
    </source>
</evidence>
<dbReference type="InterPro" id="IPR020846">
    <property type="entry name" value="MFS_dom"/>
</dbReference>
<dbReference type="EMBL" id="FJOG01000003">
    <property type="protein sequence ID" value="CZR53065.1"/>
    <property type="molecule type" value="Genomic_DNA"/>
</dbReference>
<sequence length="544" mass="59948">MADHIDTQHPVQDSSSSTDKKDAVELIENASVHDSVPFKKSRAPELVRDLSPETRRTLETALRKKIDLRLMPLVVLMYILNYLDRNNIAAARLAGLEKDLKLHGNQFQVSLLEEKHGGRNMVGETWWEIDTDGVRDIVDELPSNMLLNKLGKPSIYLPACMVVWGIVSGATAASQTYGGLLGCRFILGFVEAAYFPGCLYYLSAWYTRKELVKRTAVLYSGSLLSGAFSGLIAAGITNGLDGARGLSAWRWLFIVEGAITVFVALFSFFILPDFPRTTTWLTEEEKQLAAWRLDEDIGEDDWVSSKQQTFFHGAKLAAKDPKAWLLLFTTYGFTATGTVTTFFPTVVKGLGKSNIATLLLTTPPYLIAVIAILANAWHADKTGERYLHVSLPPIISVVAFIIAVTTTTFAPRYLAMCLMVGSNYSGYVVTLSWISNVLPRPPAKRAAALAGINALSNVCQIYSPFLYPTGDGPRYVNAMAVNMAMSFMAIIFATILRFHLKALNRKLDRGEAIEDVNIDGDRRNAAEEQGLPGIAADNGFRFLV</sequence>
<feature type="transmembrane region" description="Helical" evidence="7">
    <location>
        <begin position="323"/>
        <end position="343"/>
    </location>
</feature>
<proteinExistence type="predicted"/>
<dbReference type="AlphaFoldDB" id="A0A1L7WJW4"/>
<reference evidence="9 10" key="1">
    <citation type="submission" date="2016-03" db="EMBL/GenBank/DDBJ databases">
        <authorList>
            <person name="Ploux O."/>
        </authorList>
    </citation>
    <scope>NUCLEOTIDE SEQUENCE [LARGE SCALE GENOMIC DNA]</scope>
    <source>
        <strain evidence="9 10">UAMH 11012</strain>
    </source>
</reference>
<evidence type="ECO:0000256" key="2">
    <source>
        <dbReference type="ARBA" id="ARBA00022448"/>
    </source>
</evidence>
<dbReference type="OrthoDB" id="2250022at2759"/>
<dbReference type="InterPro" id="IPR011701">
    <property type="entry name" value="MFS"/>
</dbReference>
<feature type="transmembrane region" description="Helical" evidence="7">
    <location>
        <begin position="216"/>
        <end position="236"/>
    </location>
</feature>
<feature type="domain" description="Major facilitator superfamily (MFS) profile" evidence="8">
    <location>
        <begin position="70"/>
        <end position="501"/>
    </location>
</feature>
<name>A0A1L7WJW4_9HELO</name>
<accession>A0A1L7WJW4</accession>
<dbReference type="GO" id="GO:0022857">
    <property type="term" value="F:transmembrane transporter activity"/>
    <property type="evidence" value="ECO:0007669"/>
    <property type="project" value="InterPro"/>
</dbReference>
<keyword evidence="4 7" id="KW-1133">Transmembrane helix</keyword>
<dbReference type="FunFam" id="1.20.1250.20:FF:000013">
    <property type="entry name" value="MFS general substrate transporter"/>
    <property type="match status" value="1"/>
</dbReference>
<feature type="transmembrane region" description="Helical" evidence="7">
    <location>
        <begin position="446"/>
        <end position="467"/>
    </location>
</feature>